<comment type="caution">
    <text evidence="3">The sequence shown here is derived from an EMBL/GenBank/DDBJ whole genome shotgun (WGS) entry which is preliminary data.</text>
</comment>
<dbReference type="InterPro" id="IPR050345">
    <property type="entry name" value="Aliph_Amidase/BUP"/>
</dbReference>
<feature type="domain" description="CN hydrolase" evidence="2">
    <location>
        <begin position="3"/>
        <end position="232"/>
    </location>
</feature>
<feature type="non-terminal residue" evidence="3">
    <location>
        <position position="1"/>
    </location>
</feature>
<evidence type="ECO:0000259" key="2">
    <source>
        <dbReference type="PROSITE" id="PS50263"/>
    </source>
</evidence>
<keyword evidence="1" id="KW-0378">Hydrolase</keyword>
<dbReference type="CDD" id="cd07197">
    <property type="entry name" value="nitrilase"/>
    <property type="match status" value="1"/>
</dbReference>
<dbReference type="SUPFAM" id="SSF56317">
    <property type="entry name" value="Carbon-nitrogen hydrolase"/>
    <property type="match status" value="1"/>
</dbReference>
<evidence type="ECO:0000313" key="3">
    <source>
        <dbReference type="EMBL" id="GAG18440.1"/>
    </source>
</evidence>
<organism evidence="3">
    <name type="scientific">marine sediment metagenome</name>
    <dbReference type="NCBI Taxonomy" id="412755"/>
    <lineage>
        <taxon>unclassified sequences</taxon>
        <taxon>metagenomes</taxon>
        <taxon>ecological metagenomes</taxon>
    </lineage>
</organism>
<dbReference type="Pfam" id="PF00795">
    <property type="entry name" value="CN_hydrolase"/>
    <property type="match status" value="1"/>
</dbReference>
<feature type="non-terminal residue" evidence="3">
    <location>
        <position position="256"/>
    </location>
</feature>
<accession>X0VJM1</accession>
<sequence>RKIRVAGLVIEKRPFDREANMQQLEELAGRAASAGAKLLVTPEGFLEGYIVQTKGLTAERYAEVAEQIPGGRYYERICKVANQNCVYLAAGMAEKAGDRFYNSCALVSPEGKLVGKYRKSHTLNDEPLNTLGDSFPVFETEIGRIGIMICYDRQPPETARLLTLHGADIILNPAAGSCGETNTMILRMRAYENGLPVVFSHFAECLIIDRCGEVVDRYRQGGDKVVVAEVEIGRGESTIDHRRPEVYSDLCRQDLN</sequence>
<reference evidence="3" key="1">
    <citation type="journal article" date="2014" name="Front. Microbiol.">
        <title>High frequency of phylogenetically diverse reductive dehalogenase-homologous genes in deep subseafloor sedimentary metagenomes.</title>
        <authorList>
            <person name="Kawai M."/>
            <person name="Futagami T."/>
            <person name="Toyoda A."/>
            <person name="Takaki Y."/>
            <person name="Nishi S."/>
            <person name="Hori S."/>
            <person name="Arai W."/>
            <person name="Tsubouchi T."/>
            <person name="Morono Y."/>
            <person name="Uchiyama I."/>
            <person name="Ito T."/>
            <person name="Fujiyama A."/>
            <person name="Inagaki F."/>
            <person name="Takami H."/>
        </authorList>
    </citation>
    <scope>NUCLEOTIDE SEQUENCE</scope>
    <source>
        <strain evidence="3">Expedition CK06-06</strain>
    </source>
</reference>
<protein>
    <recommendedName>
        <fullName evidence="2">CN hydrolase domain-containing protein</fullName>
    </recommendedName>
</protein>
<dbReference type="AlphaFoldDB" id="X0VJM1"/>
<dbReference type="PANTHER" id="PTHR43674:SF16">
    <property type="entry name" value="CARBON-NITROGEN FAMILY, PUTATIVE (AFU_ORTHOLOGUE AFUA_5G02350)-RELATED"/>
    <property type="match status" value="1"/>
</dbReference>
<gene>
    <name evidence="3" type="ORF">S01H1_58288</name>
</gene>
<dbReference type="GO" id="GO:0016811">
    <property type="term" value="F:hydrolase activity, acting on carbon-nitrogen (but not peptide) bonds, in linear amides"/>
    <property type="evidence" value="ECO:0007669"/>
    <property type="project" value="TreeGrafter"/>
</dbReference>
<dbReference type="PROSITE" id="PS50263">
    <property type="entry name" value="CN_HYDROLASE"/>
    <property type="match status" value="1"/>
</dbReference>
<dbReference type="Gene3D" id="3.60.110.10">
    <property type="entry name" value="Carbon-nitrogen hydrolase"/>
    <property type="match status" value="1"/>
</dbReference>
<name>X0VJM1_9ZZZZ</name>
<proteinExistence type="predicted"/>
<dbReference type="InterPro" id="IPR003010">
    <property type="entry name" value="C-N_Hydrolase"/>
</dbReference>
<dbReference type="PANTHER" id="PTHR43674">
    <property type="entry name" value="NITRILASE C965.09-RELATED"/>
    <property type="match status" value="1"/>
</dbReference>
<dbReference type="InterPro" id="IPR036526">
    <property type="entry name" value="C-N_Hydrolase_sf"/>
</dbReference>
<evidence type="ECO:0000256" key="1">
    <source>
        <dbReference type="ARBA" id="ARBA00022801"/>
    </source>
</evidence>
<dbReference type="EMBL" id="BARS01038075">
    <property type="protein sequence ID" value="GAG18440.1"/>
    <property type="molecule type" value="Genomic_DNA"/>
</dbReference>